<reference evidence="1" key="1">
    <citation type="journal article" date="2023" name="G3 (Bethesda)">
        <title>A reference genome for the long-term kleptoplast-retaining sea slug Elysia crispata morphotype clarki.</title>
        <authorList>
            <person name="Eastman K.E."/>
            <person name="Pendleton A.L."/>
            <person name="Shaikh M.A."/>
            <person name="Suttiyut T."/>
            <person name="Ogas R."/>
            <person name="Tomko P."/>
            <person name="Gavelis G."/>
            <person name="Widhalm J.R."/>
            <person name="Wisecaver J.H."/>
        </authorList>
    </citation>
    <scope>NUCLEOTIDE SEQUENCE</scope>
    <source>
        <strain evidence="1">ECLA1</strain>
    </source>
</reference>
<sequence>MPRVTRGDLGKAFSQEAVWTAAGSCAESIIFQTLLVMAAPRSDTGDPKLPDAPKNLRAMRLKTAEYCQFTLLSSRQNANYAFDKSVARKTHHEPNSFCKSAR</sequence>
<comment type="caution">
    <text evidence="1">The sequence shown here is derived from an EMBL/GenBank/DDBJ whole genome shotgun (WGS) entry which is preliminary data.</text>
</comment>
<evidence type="ECO:0000313" key="2">
    <source>
        <dbReference type="Proteomes" id="UP001283361"/>
    </source>
</evidence>
<proteinExistence type="predicted"/>
<dbReference type="EMBL" id="JAWDGP010003216">
    <property type="protein sequence ID" value="KAK3776386.1"/>
    <property type="molecule type" value="Genomic_DNA"/>
</dbReference>
<accession>A0AAE1DMN8</accession>
<dbReference type="AlphaFoldDB" id="A0AAE1DMN8"/>
<dbReference type="Proteomes" id="UP001283361">
    <property type="component" value="Unassembled WGS sequence"/>
</dbReference>
<gene>
    <name evidence="1" type="ORF">RRG08_023739</name>
</gene>
<name>A0AAE1DMN8_9GAST</name>
<keyword evidence="2" id="KW-1185">Reference proteome</keyword>
<protein>
    <submittedName>
        <fullName evidence="1">Uncharacterized protein</fullName>
    </submittedName>
</protein>
<evidence type="ECO:0000313" key="1">
    <source>
        <dbReference type="EMBL" id="KAK3776386.1"/>
    </source>
</evidence>
<organism evidence="1 2">
    <name type="scientific">Elysia crispata</name>
    <name type="common">lettuce slug</name>
    <dbReference type="NCBI Taxonomy" id="231223"/>
    <lineage>
        <taxon>Eukaryota</taxon>
        <taxon>Metazoa</taxon>
        <taxon>Spiralia</taxon>
        <taxon>Lophotrochozoa</taxon>
        <taxon>Mollusca</taxon>
        <taxon>Gastropoda</taxon>
        <taxon>Heterobranchia</taxon>
        <taxon>Euthyneura</taxon>
        <taxon>Panpulmonata</taxon>
        <taxon>Sacoglossa</taxon>
        <taxon>Placobranchoidea</taxon>
        <taxon>Plakobranchidae</taxon>
        <taxon>Elysia</taxon>
    </lineage>
</organism>